<name>A0A9X0PHW8_9STAP</name>
<sequence length="96" mass="11560">MVSDEIVQGFKKRMHIFHDAEDDRLKEDLSMSYEVIKRDYGFFDIDENILGRELVYERTRYVYNDQLQYFLKNFSTELNNFGIENVVMKEDKNGSD</sequence>
<proteinExistence type="predicted"/>
<reference evidence="1 2" key="1">
    <citation type="journal article" date="2020" name="Access Microbiol">
        <title>Isolation and genome sequencing of Staphylococcus schleiferi subspecies coagulans from Antarctic seals.</title>
        <authorList>
            <person name="Foster G."/>
            <person name="Robb A."/>
            <person name="Paterson G.K."/>
        </authorList>
    </citation>
    <scope>NUCLEOTIDE SEQUENCE [LARGE SCALE GENOMIC DNA]</scope>
    <source>
        <strain evidence="1 2">M615/02/4</strain>
    </source>
</reference>
<evidence type="ECO:0000313" key="1">
    <source>
        <dbReference type="EMBL" id="MBA8777198.1"/>
    </source>
</evidence>
<accession>A0A9X0PHW8</accession>
<evidence type="ECO:0000313" key="2">
    <source>
        <dbReference type="Proteomes" id="UP000524893"/>
    </source>
</evidence>
<protein>
    <submittedName>
        <fullName evidence="1">Phage gp6-like head-tail connector protein</fullName>
    </submittedName>
</protein>
<organism evidence="1 2">
    <name type="scientific">Staphylococcus coagulans</name>
    <dbReference type="NCBI Taxonomy" id="74706"/>
    <lineage>
        <taxon>Bacteria</taxon>
        <taxon>Bacillati</taxon>
        <taxon>Bacillota</taxon>
        <taxon>Bacilli</taxon>
        <taxon>Bacillales</taxon>
        <taxon>Staphylococcaceae</taxon>
        <taxon>Staphylococcus</taxon>
    </lineage>
</organism>
<comment type="caution">
    <text evidence="1">The sequence shown here is derived from an EMBL/GenBank/DDBJ whole genome shotgun (WGS) entry which is preliminary data.</text>
</comment>
<dbReference type="RefSeq" id="WP_182281087.1">
    <property type="nucleotide sequence ID" value="NZ_JABTCN010000037.1"/>
</dbReference>
<dbReference type="Proteomes" id="UP000524893">
    <property type="component" value="Unassembled WGS sequence"/>
</dbReference>
<dbReference type="EMBL" id="JABTCN010000037">
    <property type="protein sequence ID" value="MBA8777198.1"/>
    <property type="molecule type" value="Genomic_DNA"/>
</dbReference>
<gene>
    <name evidence="1" type="ORF">HR081_09960</name>
</gene>
<dbReference type="AlphaFoldDB" id="A0A9X0PHW8"/>